<dbReference type="Proteomes" id="UP001054252">
    <property type="component" value="Unassembled WGS sequence"/>
</dbReference>
<protein>
    <submittedName>
        <fullName evidence="2">Uncharacterized protein</fullName>
    </submittedName>
</protein>
<dbReference type="AlphaFoldDB" id="A0AAV5ISA9"/>
<dbReference type="EMBL" id="BPVZ01000016">
    <property type="protein sequence ID" value="GKV01153.1"/>
    <property type="molecule type" value="Genomic_DNA"/>
</dbReference>
<evidence type="ECO:0000256" key="1">
    <source>
        <dbReference type="SAM" id="Phobius"/>
    </source>
</evidence>
<proteinExistence type="predicted"/>
<evidence type="ECO:0000313" key="2">
    <source>
        <dbReference type="EMBL" id="GKV01153.1"/>
    </source>
</evidence>
<name>A0AAV5ISA9_9ROSI</name>
<reference evidence="2 3" key="1">
    <citation type="journal article" date="2021" name="Commun. Biol.">
        <title>The genome of Shorea leprosula (Dipterocarpaceae) highlights the ecological relevance of drought in aseasonal tropical rainforests.</title>
        <authorList>
            <person name="Ng K.K.S."/>
            <person name="Kobayashi M.J."/>
            <person name="Fawcett J.A."/>
            <person name="Hatakeyama M."/>
            <person name="Paape T."/>
            <person name="Ng C.H."/>
            <person name="Ang C.C."/>
            <person name="Tnah L.H."/>
            <person name="Lee C.T."/>
            <person name="Nishiyama T."/>
            <person name="Sese J."/>
            <person name="O'Brien M.J."/>
            <person name="Copetti D."/>
            <person name="Mohd Noor M.I."/>
            <person name="Ong R.C."/>
            <person name="Putra M."/>
            <person name="Sireger I.Z."/>
            <person name="Indrioko S."/>
            <person name="Kosugi Y."/>
            <person name="Izuno A."/>
            <person name="Isagi Y."/>
            <person name="Lee S.L."/>
            <person name="Shimizu K.K."/>
        </authorList>
    </citation>
    <scope>NUCLEOTIDE SEQUENCE [LARGE SCALE GENOMIC DNA]</scope>
    <source>
        <strain evidence="2">214</strain>
    </source>
</reference>
<keyword evidence="1" id="KW-1133">Transmembrane helix</keyword>
<comment type="caution">
    <text evidence="2">The sequence shown here is derived from an EMBL/GenBank/DDBJ whole genome shotgun (WGS) entry which is preliminary data.</text>
</comment>
<keyword evidence="1" id="KW-0472">Membrane</keyword>
<keyword evidence="3" id="KW-1185">Reference proteome</keyword>
<dbReference type="PROSITE" id="PS51257">
    <property type="entry name" value="PROKAR_LIPOPROTEIN"/>
    <property type="match status" value="1"/>
</dbReference>
<feature type="transmembrane region" description="Helical" evidence="1">
    <location>
        <begin position="20"/>
        <end position="46"/>
    </location>
</feature>
<keyword evidence="1" id="KW-0812">Transmembrane</keyword>
<organism evidence="2 3">
    <name type="scientific">Rubroshorea leprosula</name>
    <dbReference type="NCBI Taxonomy" id="152421"/>
    <lineage>
        <taxon>Eukaryota</taxon>
        <taxon>Viridiplantae</taxon>
        <taxon>Streptophyta</taxon>
        <taxon>Embryophyta</taxon>
        <taxon>Tracheophyta</taxon>
        <taxon>Spermatophyta</taxon>
        <taxon>Magnoliopsida</taxon>
        <taxon>eudicotyledons</taxon>
        <taxon>Gunneridae</taxon>
        <taxon>Pentapetalae</taxon>
        <taxon>rosids</taxon>
        <taxon>malvids</taxon>
        <taxon>Malvales</taxon>
        <taxon>Dipterocarpaceae</taxon>
        <taxon>Rubroshorea</taxon>
    </lineage>
</organism>
<evidence type="ECO:0000313" key="3">
    <source>
        <dbReference type="Proteomes" id="UP001054252"/>
    </source>
</evidence>
<gene>
    <name evidence="2" type="ORF">SLEP1_g13730</name>
</gene>
<sequence>MPVDLREVQPPSVVALQHAWSLSSSTACLVTLQPLISFAFAFKLLFIAASFHQHLQLSLLHIFAVI</sequence>
<accession>A0AAV5ISA9</accession>